<name>A0A9W8N6B5_9PEZI</name>
<evidence type="ECO:0000256" key="1">
    <source>
        <dbReference type="SAM" id="MobiDB-lite"/>
    </source>
</evidence>
<protein>
    <submittedName>
        <fullName evidence="2">Uncharacterized protein</fullName>
    </submittedName>
</protein>
<proteinExistence type="predicted"/>
<dbReference type="EMBL" id="JANPWZ010002378">
    <property type="protein sequence ID" value="KAJ3559381.1"/>
    <property type="molecule type" value="Genomic_DNA"/>
</dbReference>
<evidence type="ECO:0000313" key="2">
    <source>
        <dbReference type="EMBL" id="KAJ3559381.1"/>
    </source>
</evidence>
<organism evidence="2 3">
    <name type="scientific">Xylaria arbuscula</name>
    <dbReference type="NCBI Taxonomy" id="114810"/>
    <lineage>
        <taxon>Eukaryota</taxon>
        <taxon>Fungi</taxon>
        <taxon>Dikarya</taxon>
        <taxon>Ascomycota</taxon>
        <taxon>Pezizomycotina</taxon>
        <taxon>Sordariomycetes</taxon>
        <taxon>Xylariomycetidae</taxon>
        <taxon>Xylariales</taxon>
        <taxon>Xylariaceae</taxon>
        <taxon>Xylaria</taxon>
    </lineage>
</organism>
<sequence length="171" mass="18915">MPDFKVWSKATSRRLLKADDYASAATESIKAMYAQVGDLCFTGDGIAKRGLLVRHLVMPGQEGEARQIMKFLAESVSRDTFVNIMEQYRPAAHVGKPRRRRTRRKDIDADAEESVVENKEGGGGGEIDAGVRYAEINRAVSADEVSAVRKAAEAMGLWRFCDPPRHDGFAI</sequence>
<dbReference type="AlphaFoldDB" id="A0A9W8N6B5"/>
<feature type="region of interest" description="Disordered" evidence="1">
    <location>
        <begin position="93"/>
        <end position="123"/>
    </location>
</feature>
<evidence type="ECO:0000313" key="3">
    <source>
        <dbReference type="Proteomes" id="UP001148614"/>
    </source>
</evidence>
<dbReference type="PANTHER" id="PTHR43075">
    <property type="entry name" value="FORMATE LYASE ACTIVATING ENZYME, PUTATIVE (AFU_ORTHOLOGUE AFUA_2G15630)-RELATED"/>
    <property type="match status" value="1"/>
</dbReference>
<dbReference type="Proteomes" id="UP001148614">
    <property type="component" value="Unassembled WGS sequence"/>
</dbReference>
<comment type="caution">
    <text evidence="2">The sequence shown here is derived from an EMBL/GenBank/DDBJ whole genome shotgun (WGS) entry which is preliminary data.</text>
</comment>
<accession>A0A9W8N6B5</accession>
<reference evidence="2" key="1">
    <citation type="submission" date="2022-07" db="EMBL/GenBank/DDBJ databases">
        <title>Genome Sequence of Xylaria arbuscula.</title>
        <authorList>
            <person name="Buettner E."/>
        </authorList>
    </citation>
    <scope>NUCLEOTIDE SEQUENCE</scope>
    <source>
        <strain evidence="2">VT107</strain>
    </source>
</reference>
<feature type="compositionally biased region" description="Basic residues" evidence="1">
    <location>
        <begin position="95"/>
        <end position="104"/>
    </location>
</feature>
<dbReference type="InterPro" id="IPR040085">
    <property type="entry name" value="MJ0674-like"/>
</dbReference>
<keyword evidence="3" id="KW-1185">Reference proteome</keyword>
<dbReference type="VEuPathDB" id="FungiDB:F4678DRAFT_475108"/>
<dbReference type="PANTHER" id="PTHR43075:SF1">
    <property type="entry name" value="FORMATE LYASE ACTIVATING ENZYME, PUTATIVE (AFU_ORTHOLOGUE AFUA_2G15630)-RELATED"/>
    <property type="match status" value="1"/>
</dbReference>
<gene>
    <name evidence="2" type="ORF">NPX13_g9538</name>
</gene>